<dbReference type="Pfam" id="PF20009">
    <property type="entry name" value="GEVED"/>
    <property type="match status" value="1"/>
</dbReference>
<evidence type="ECO:0000313" key="4">
    <source>
        <dbReference type="Proteomes" id="UP000541857"/>
    </source>
</evidence>
<dbReference type="AlphaFoldDB" id="A0A7W2R3Z8"/>
<comment type="caution">
    <text evidence="3">The sequence shown here is derived from an EMBL/GenBank/DDBJ whole genome shotgun (WGS) entry which is preliminary data.</text>
</comment>
<evidence type="ECO:0000259" key="2">
    <source>
        <dbReference type="Pfam" id="PF20009"/>
    </source>
</evidence>
<keyword evidence="4" id="KW-1185">Reference proteome</keyword>
<protein>
    <submittedName>
        <fullName evidence="3">Uncharacterized protein</fullName>
    </submittedName>
</protein>
<dbReference type="Proteomes" id="UP000541857">
    <property type="component" value="Unassembled WGS sequence"/>
</dbReference>
<sequence length="505" mass="54705">MKRYIQTIALIAIFVGYTWEGVAQSPCFPGEPLTGTFADPATSSSPNADRVFWLTWGSNYNESISRHPYGKPNVQLRVGSKSYGSIDLGGGRYMCVEAEITRLDVSGSLTSRKKIVSYIPGTYQGSSEKGDFLDILYNRGGYGGTNGSPNNKMASGIINDYDQGRKVNIVVRVKATTDGEPVRLRGMVLADAEDLSSNEYIISSGDGDWTVAGVHKDIGKGSYNMRKENNQSGTKSILFEKGNDGKTGAVAFLKYNNSAYDTKANGYAVEFSAEFEGGGKTAIAFGLLTSGYDFGDAPESYGKPIHLIDDITFGNDGVQENGPAVNINTSSYTPGLLISGTRRYLGSTPPDADHINNFSDDALGDDISGPAGLNEEDAWPIEYRRFADQDFYKPGDKITATIPYKQATAGDKISGWIDFDLNGTFDESERVTKTIATNGDGNVVLEWTVPATRTPYSTYVRLRYFGSVEDATRTTGTALTGEVEDHRIYILSPGVANPNLMNKSK</sequence>
<name>A0A7W2R3Z8_9FLAO</name>
<gene>
    <name evidence="3" type="ORF">H3Z82_10690</name>
</gene>
<feature type="domain" description="GEVED" evidence="2">
    <location>
        <begin position="413"/>
        <end position="488"/>
    </location>
</feature>
<proteinExistence type="predicted"/>
<organism evidence="3 4">
    <name type="scientific">Gelidibacter maritimus</name>
    <dbReference type="NCBI Taxonomy" id="2761487"/>
    <lineage>
        <taxon>Bacteria</taxon>
        <taxon>Pseudomonadati</taxon>
        <taxon>Bacteroidota</taxon>
        <taxon>Flavobacteriia</taxon>
        <taxon>Flavobacteriales</taxon>
        <taxon>Flavobacteriaceae</taxon>
        <taxon>Gelidibacter</taxon>
    </lineage>
</organism>
<reference evidence="3 4" key="1">
    <citation type="submission" date="2020-07" db="EMBL/GenBank/DDBJ databases">
        <title>Bacterium isolated from marine sediment.</title>
        <authorList>
            <person name="Shang D."/>
        </authorList>
    </citation>
    <scope>NUCLEOTIDE SEQUENCE [LARGE SCALE GENOMIC DNA]</scope>
    <source>
        <strain evidence="3 4">F6074</strain>
    </source>
</reference>
<dbReference type="InterPro" id="IPR045474">
    <property type="entry name" value="GEVED"/>
</dbReference>
<accession>A0A7W2R3Z8</accession>
<dbReference type="InterPro" id="IPR040683">
    <property type="entry name" value="CshA_NR2"/>
</dbReference>
<dbReference type="RefSeq" id="WP_182205491.1">
    <property type="nucleotide sequence ID" value="NZ_JACGLT010000007.1"/>
</dbReference>
<evidence type="ECO:0000313" key="3">
    <source>
        <dbReference type="EMBL" id="MBA6153193.1"/>
    </source>
</evidence>
<dbReference type="Pfam" id="PF18651">
    <property type="entry name" value="CshA_NR2"/>
    <property type="match status" value="1"/>
</dbReference>
<evidence type="ECO:0000259" key="1">
    <source>
        <dbReference type="Pfam" id="PF18651"/>
    </source>
</evidence>
<feature type="domain" description="Surface adhesin CshA non-repetitive" evidence="1">
    <location>
        <begin position="49"/>
        <end position="287"/>
    </location>
</feature>
<dbReference type="EMBL" id="JACGLT010000007">
    <property type="protein sequence ID" value="MBA6153193.1"/>
    <property type="molecule type" value="Genomic_DNA"/>
</dbReference>